<evidence type="ECO:0000313" key="4">
    <source>
        <dbReference type="Proteomes" id="UP001552299"/>
    </source>
</evidence>
<feature type="region of interest" description="Disordered" evidence="1">
    <location>
        <begin position="67"/>
        <end position="105"/>
    </location>
</feature>
<dbReference type="InterPro" id="IPR001837">
    <property type="entry name" value="Adenylate_cyclase-assoc_CAP"/>
</dbReference>
<dbReference type="PANTHER" id="PTHR10652">
    <property type="entry name" value="ADENYLYL CYCLASE-ASSOCIATED PROTEIN"/>
    <property type="match status" value="1"/>
</dbReference>
<evidence type="ECO:0000259" key="2">
    <source>
        <dbReference type="Pfam" id="PF21938"/>
    </source>
</evidence>
<evidence type="ECO:0000313" key="3">
    <source>
        <dbReference type="EMBL" id="KAL0903479.1"/>
    </source>
</evidence>
<reference evidence="3 4" key="1">
    <citation type="journal article" date="2024" name="Plant Biotechnol. J.">
        <title>Dendrobium thyrsiflorum genome and its molecular insights into genes involved in important horticultural traits.</title>
        <authorList>
            <person name="Chen B."/>
            <person name="Wang J.Y."/>
            <person name="Zheng P.J."/>
            <person name="Li K.L."/>
            <person name="Liang Y.M."/>
            <person name="Chen X.F."/>
            <person name="Zhang C."/>
            <person name="Zhao X."/>
            <person name="He X."/>
            <person name="Zhang G.Q."/>
            <person name="Liu Z.J."/>
            <person name="Xu Q."/>
        </authorList>
    </citation>
    <scope>NUCLEOTIDE SEQUENCE [LARGE SCALE GENOMIC DNA]</scope>
    <source>
        <strain evidence="3">GZMU011</strain>
    </source>
</reference>
<dbReference type="InterPro" id="IPR053950">
    <property type="entry name" value="CAP_N"/>
</dbReference>
<gene>
    <name evidence="3" type="ORF">M5K25_027864</name>
</gene>
<dbReference type="EMBL" id="JANQDX010000020">
    <property type="protein sequence ID" value="KAL0903479.1"/>
    <property type="molecule type" value="Genomic_DNA"/>
</dbReference>
<keyword evidence="4" id="KW-1185">Reference proteome</keyword>
<dbReference type="SUPFAM" id="SSF101278">
    <property type="entry name" value="N-terminal domain of adenylylcyclase associated protein, CAP"/>
    <property type="match status" value="1"/>
</dbReference>
<feature type="domain" description="CAP N-terminal" evidence="2">
    <location>
        <begin position="3"/>
        <end position="60"/>
    </location>
</feature>
<dbReference type="InterPro" id="IPR036222">
    <property type="entry name" value="CAP_N_sf"/>
</dbReference>
<comment type="caution">
    <text evidence="3">The sequence shown here is derived from an EMBL/GenBank/DDBJ whole genome shotgun (WGS) entry which is preliminary data.</text>
</comment>
<proteinExistence type="predicted"/>
<organism evidence="3 4">
    <name type="scientific">Dendrobium thyrsiflorum</name>
    <name type="common">Pinecone-like raceme dendrobium</name>
    <name type="synonym">Orchid</name>
    <dbReference type="NCBI Taxonomy" id="117978"/>
    <lineage>
        <taxon>Eukaryota</taxon>
        <taxon>Viridiplantae</taxon>
        <taxon>Streptophyta</taxon>
        <taxon>Embryophyta</taxon>
        <taxon>Tracheophyta</taxon>
        <taxon>Spermatophyta</taxon>
        <taxon>Magnoliopsida</taxon>
        <taxon>Liliopsida</taxon>
        <taxon>Asparagales</taxon>
        <taxon>Orchidaceae</taxon>
        <taxon>Epidendroideae</taxon>
        <taxon>Malaxideae</taxon>
        <taxon>Dendrobiinae</taxon>
        <taxon>Dendrobium</taxon>
    </lineage>
</organism>
<dbReference type="AlphaFoldDB" id="A0ABD0TV93"/>
<sequence>MSLPTAHVEDSWQMAEFYNKKVLVAYRNKDSDHVEWAKSLKELYLPGLRDYVKSFYPLGLVWGRPATASTSAPSSTLSVAKASPGKAPEAPPPPSTPLLSSQTAAPRPKLELLHGTLKEKLLHCY</sequence>
<dbReference type="Pfam" id="PF21938">
    <property type="entry name" value="CAP_N"/>
    <property type="match status" value="1"/>
</dbReference>
<name>A0ABD0TV93_DENTH</name>
<protein>
    <recommendedName>
        <fullName evidence="2">CAP N-terminal domain-containing protein</fullName>
    </recommendedName>
</protein>
<dbReference type="Gene3D" id="1.25.40.330">
    <property type="entry name" value="Adenylate cyclase-associated CAP, N-terminal domain"/>
    <property type="match status" value="1"/>
</dbReference>
<feature type="compositionally biased region" description="Low complexity" evidence="1">
    <location>
        <begin position="67"/>
        <end position="88"/>
    </location>
</feature>
<accession>A0ABD0TV93</accession>
<dbReference type="Proteomes" id="UP001552299">
    <property type="component" value="Unassembled WGS sequence"/>
</dbReference>
<dbReference type="PANTHER" id="PTHR10652:SF0">
    <property type="entry name" value="ADENYLYL CYCLASE-ASSOCIATED PROTEIN"/>
    <property type="match status" value="1"/>
</dbReference>
<evidence type="ECO:0000256" key="1">
    <source>
        <dbReference type="SAM" id="MobiDB-lite"/>
    </source>
</evidence>